<dbReference type="Pfam" id="PF04102">
    <property type="entry name" value="SlyX"/>
    <property type="match status" value="1"/>
</dbReference>
<evidence type="ECO:0000313" key="2">
    <source>
        <dbReference type="EMBL" id="AUN94970.1"/>
    </source>
</evidence>
<dbReference type="RefSeq" id="WP_102247036.1">
    <property type="nucleotide sequence ID" value="NZ_CP025682.1"/>
</dbReference>
<dbReference type="InterPro" id="IPR007236">
    <property type="entry name" value="SlyX"/>
</dbReference>
<dbReference type="PANTHER" id="PTHR36508">
    <property type="entry name" value="PROTEIN SLYX"/>
    <property type="match status" value="1"/>
</dbReference>
<keyword evidence="1" id="KW-0175">Coiled coil</keyword>
<sequence>MDDRIERLETRFMAAEDLLDELNRTVWRQQQEIDALRQIVQRLEGQLRSAHAGVQASRPEDEIPPHW</sequence>
<keyword evidence="3" id="KW-1185">Reference proteome</keyword>
<dbReference type="KEGG" id="atw:C0099_08495"/>
<organism evidence="2 3">
    <name type="scientific">Pseudazoarcus pumilus</name>
    <dbReference type="NCBI Taxonomy" id="2067960"/>
    <lineage>
        <taxon>Bacteria</taxon>
        <taxon>Pseudomonadati</taxon>
        <taxon>Pseudomonadota</taxon>
        <taxon>Betaproteobacteria</taxon>
        <taxon>Rhodocyclales</taxon>
        <taxon>Zoogloeaceae</taxon>
        <taxon>Pseudazoarcus</taxon>
    </lineage>
</organism>
<dbReference type="AlphaFoldDB" id="A0A2I6S6T0"/>
<dbReference type="Proteomes" id="UP000242205">
    <property type="component" value="Chromosome"/>
</dbReference>
<gene>
    <name evidence="2" type="ORF">C0099_08495</name>
</gene>
<dbReference type="OrthoDB" id="5297107at2"/>
<evidence type="ECO:0000313" key="3">
    <source>
        <dbReference type="Proteomes" id="UP000242205"/>
    </source>
</evidence>
<feature type="coiled-coil region" evidence="1">
    <location>
        <begin position="5"/>
        <end position="46"/>
    </location>
</feature>
<name>A0A2I6S6T0_9RHOO</name>
<dbReference type="EMBL" id="CP025682">
    <property type="protein sequence ID" value="AUN94970.1"/>
    <property type="molecule type" value="Genomic_DNA"/>
</dbReference>
<protein>
    <submittedName>
        <fullName evidence="2">SlyX protein</fullName>
    </submittedName>
</protein>
<reference evidence="2 3" key="1">
    <citation type="submission" date="2018-01" db="EMBL/GenBank/DDBJ databases">
        <authorList>
            <person name="Fu G.-Y."/>
        </authorList>
    </citation>
    <scope>NUCLEOTIDE SEQUENCE [LARGE SCALE GENOMIC DNA]</scope>
    <source>
        <strain evidence="2 3">SY39</strain>
    </source>
</reference>
<proteinExistence type="predicted"/>
<evidence type="ECO:0000256" key="1">
    <source>
        <dbReference type="SAM" id="Coils"/>
    </source>
</evidence>
<dbReference type="PANTHER" id="PTHR36508:SF1">
    <property type="entry name" value="PROTEIN SLYX"/>
    <property type="match status" value="1"/>
</dbReference>
<accession>A0A2I6S6T0</accession>